<evidence type="ECO:0000313" key="2">
    <source>
        <dbReference type="EMBL" id="DAE07604.1"/>
    </source>
</evidence>
<evidence type="ECO:0000256" key="1">
    <source>
        <dbReference type="SAM" id="MobiDB-lite"/>
    </source>
</evidence>
<accession>A0A8S5PN25</accession>
<sequence>MSLDCKKPKVCTPTPEPPPHPPTPPFEVCIAMDYKLKWDGTHATLERVTTTPDGSYTMFNIVNGCIVNPGVGDIPTYTPPYCNPNPGDCQQGGGAGGTVNISHQAGNIIVNNGDGLYARCYVQAGPGIVVTGVGTVYDPYVVSGGASGGGIVNVVGRDGINATVDENKVAYVGLTSTGVTPGTFRGLTIGVDGRVYNYDPNLDGAGVRAGRGLESHNEQDTLVIEHPSQQVSGSIDVGGWRLSHNDSGHLQQAQQLAAPVADGCYMVGGTEICFTNGIATSVGAGNGGGGGGGGNNGVPAPGALRDMIRVDLASTGATGTRIEYFGQRLQLTFDNPGQLRVQIPSYVTDISQVSANSTAGNCTASIDPGSGNLVVRYGGQASVDAQVITIAFRG</sequence>
<reference evidence="2" key="1">
    <citation type="journal article" date="2021" name="Proc. Natl. Acad. Sci. U.S.A.">
        <title>A Catalog of Tens of Thousands of Viruses from Human Metagenomes Reveals Hidden Associations with Chronic Diseases.</title>
        <authorList>
            <person name="Tisza M.J."/>
            <person name="Buck C.B."/>
        </authorList>
    </citation>
    <scope>NUCLEOTIDE SEQUENCE</scope>
    <source>
        <strain evidence="2">CtnCN2</strain>
    </source>
</reference>
<feature type="region of interest" description="Disordered" evidence="1">
    <location>
        <begin position="1"/>
        <end position="23"/>
    </location>
</feature>
<name>A0A8S5PN25_9CAUD</name>
<organism evidence="2">
    <name type="scientific">Podoviridae sp. ctnCN2</name>
    <dbReference type="NCBI Taxonomy" id="2825274"/>
    <lineage>
        <taxon>Viruses</taxon>
        <taxon>Duplodnaviria</taxon>
        <taxon>Heunggongvirae</taxon>
        <taxon>Uroviricota</taxon>
        <taxon>Caudoviricetes</taxon>
    </lineage>
</organism>
<feature type="compositionally biased region" description="Pro residues" evidence="1">
    <location>
        <begin position="14"/>
        <end position="23"/>
    </location>
</feature>
<protein>
    <submittedName>
        <fullName evidence="2">Uncharacterized protein</fullName>
    </submittedName>
</protein>
<dbReference type="EMBL" id="BK015452">
    <property type="protein sequence ID" value="DAE07604.1"/>
    <property type="molecule type" value="Genomic_DNA"/>
</dbReference>
<proteinExistence type="predicted"/>